<accession>A0A835YCN0</accession>
<feature type="domain" description="Pherophorin" evidence="2">
    <location>
        <begin position="2"/>
        <end position="136"/>
    </location>
</feature>
<protein>
    <recommendedName>
        <fullName evidence="2">Pherophorin domain-containing protein</fullName>
    </recommendedName>
</protein>
<dbReference type="InterPro" id="IPR024616">
    <property type="entry name" value="Pherophorin"/>
</dbReference>
<dbReference type="Proteomes" id="UP000612055">
    <property type="component" value="Unassembled WGS sequence"/>
</dbReference>
<evidence type="ECO:0000313" key="4">
    <source>
        <dbReference type="Proteomes" id="UP000612055"/>
    </source>
</evidence>
<feature type="compositionally biased region" description="Pro residues" evidence="1">
    <location>
        <begin position="154"/>
        <end position="163"/>
    </location>
</feature>
<dbReference type="EMBL" id="JAEHOE010000019">
    <property type="protein sequence ID" value="KAG2496415.1"/>
    <property type="molecule type" value="Genomic_DNA"/>
</dbReference>
<evidence type="ECO:0000313" key="3">
    <source>
        <dbReference type="EMBL" id="KAG2496415.1"/>
    </source>
</evidence>
<dbReference type="Pfam" id="PF12499">
    <property type="entry name" value="DUF3707"/>
    <property type="match status" value="1"/>
</dbReference>
<name>A0A835YCN0_9CHLO</name>
<dbReference type="AlphaFoldDB" id="A0A835YCN0"/>
<proteinExistence type="predicted"/>
<feature type="compositionally biased region" description="Low complexity" evidence="1">
    <location>
        <begin position="286"/>
        <end position="298"/>
    </location>
</feature>
<organism evidence="3 4">
    <name type="scientific">Edaphochlamys debaryana</name>
    <dbReference type="NCBI Taxonomy" id="47281"/>
    <lineage>
        <taxon>Eukaryota</taxon>
        <taxon>Viridiplantae</taxon>
        <taxon>Chlorophyta</taxon>
        <taxon>core chlorophytes</taxon>
        <taxon>Chlorophyceae</taxon>
        <taxon>CS clade</taxon>
        <taxon>Chlamydomonadales</taxon>
        <taxon>Chlamydomonadales incertae sedis</taxon>
        <taxon>Edaphochlamys</taxon>
    </lineage>
</organism>
<feature type="region of interest" description="Disordered" evidence="1">
    <location>
        <begin position="147"/>
        <end position="365"/>
    </location>
</feature>
<feature type="compositionally biased region" description="Pro residues" evidence="1">
    <location>
        <begin position="221"/>
        <end position="285"/>
    </location>
</feature>
<sequence length="391" mass="40433">MYCVKLVSKFCSEVASNPCCSALSAVESLTISTAANGDCNAGDVLAVTVSGQEMSFARTVPEDFTPGDAVDVGILTGGLAALANSPGSLQVCYEVNPVCESWDMLCRAGMDNPPLDASGCRFAVTESDPAGAPQCCNVCPANTLAFTSGEDPIPDPSPPPPPVVEEDPSPSPRRPRSPTLRSPPPLQSPESPDGPLRPRTPRFPRPPPPPSTEQPSEEDAPPPPPPWWIIRRPPPPPAGGPGPDPQPEPEDSPPPPPRARPGPRAPSSPRPPRPPPKPRPPPIVRSPPARAPVAPAAPHGDGEHSPPPPWWQRFRSPPPPREEGQEESPPAPTEPEAPSDPAAPVDGESPPPRAPRSPWGGGPRKFALAAAVPTTAVGAAVAACGPACAAA</sequence>
<gene>
    <name evidence="3" type="ORF">HYH03_005641</name>
</gene>
<evidence type="ECO:0000256" key="1">
    <source>
        <dbReference type="SAM" id="MobiDB-lite"/>
    </source>
</evidence>
<reference evidence="3" key="1">
    <citation type="journal article" date="2020" name="bioRxiv">
        <title>Comparative genomics of Chlamydomonas.</title>
        <authorList>
            <person name="Craig R.J."/>
            <person name="Hasan A.R."/>
            <person name="Ness R.W."/>
            <person name="Keightley P.D."/>
        </authorList>
    </citation>
    <scope>NUCLEOTIDE SEQUENCE</scope>
    <source>
        <strain evidence="3">CCAP 11/70</strain>
    </source>
</reference>
<feature type="compositionally biased region" description="Pro residues" evidence="1">
    <location>
        <begin position="201"/>
        <end position="212"/>
    </location>
</feature>
<evidence type="ECO:0000259" key="2">
    <source>
        <dbReference type="Pfam" id="PF12499"/>
    </source>
</evidence>
<comment type="caution">
    <text evidence="3">The sequence shown here is derived from an EMBL/GenBank/DDBJ whole genome shotgun (WGS) entry which is preliminary data.</text>
</comment>
<keyword evidence="4" id="KW-1185">Reference proteome</keyword>